<keyword evidence="3" id="KW-0808">Transferase</keyword>
<dbReference type="GO" id="GO:0030295">
    <property type="term" value="F:protein kinase activator activity"/>
    <property type="evidence" value="ECO:0007669"/>
    <property type="project" value="TreeGrafter"/>
</dbReference>
<keyword evidence="8" id="KW-1133">Transmembrane helix</keyword>
<organism evidence="10 11">
    <name type="scientific">Natrarchaeobius chitinivorans</name>
    <dbReference type="NCBI Taxonomy" id="1679083"/>
    <lineage>
        <taxon>Archaea</taxon>
        <taxon>Methanobacteriati</taxon>
        <taxon>Methanobacteriota</taxon>
        <taxon>Stenosarchaea group</taxon>
        <taxon>Halobacteria</taxon>
        <taxon>Halobacteriales</taxon>
        <taxon>Natrialbaceae</taxon>
        <taxon>Natrarchaeobius</taxon>
    </lineage>
</organism>
<feature type="transmembrane region" description="Helical" evidence="8">
    <location>
        <begin position="445"/>
        <end position="472"/>
    </location>
</feature>
<keyword evidence="6" id="KW-0067">ATP-binding</keyword>
<dbReference type="GO" id="GO:0005524">
    <property type="term" value="F:ATP binding"/>
    <property type="evidence" value="ECO:0007669"/>
    <property type="project" value="UniProtKB-KW"/>
</dbReference>
<feature type="transmembrane region" description="Helical" evidence="8">
    <location>
        <begin position="109"/>
        <end position="127"/>
    </location>
</feature>
<dbReference type="SUPFAM" id="SSF55874">
    <property type="entry name" value="ATPase domain of HSP90 chaperone/DNA topoisomerase II/histidine kinase"/>
    <property type="match status" value="1"/>
</dbReference>
<dbReference type="InterPro" id="IPR036890">
    <property type="entry name" value="HATPase_C_sf"/>
</dbReference>
<comment type="caution">
    <text evidence="10">The sequence shown here is derived from an EMBL/GenBank/DDBJ whole genome shotgun (WGS) entry which is preliminary data.</text>
</comment>
<feature type="transmembrane region" description="Helical" evidence="8">
    <location>
        <begin position="375"/>
        <end position="393"/>
    </location>
</feature>
<proteinExistence type="predicted"/>
<feature type="transmembrane region" description="Helical" evidence="8">
    <location>
        <begin position="38"/>
        <end position="63"/>
    </location>
</feature>
<dbReference type="Pfam" id="PF02518">
    <property type="entry name" value="HATPase_c"/>
    <property type="match status" value="1"/>
</dbReference>
<dbReference type="InterPro" id="IPR050351">
    <property type="entry name" value="BphY/WalK/GraS-like"/>
</dbReference>
<name>A0A3N6MJF1_NATCH</name>
<feature type="transmembrane region" description="Helical" evidence="8">
    <location>
        <begin position="75"/>
        <end position="97"/>
    </location>
</feature>
<dbReference type="PROSITE" id="PS50109">
    <property type="entry name" value="HIS_KIN"/>
    <property type="match status" value="1"/>
</dbReference>
<dbReference type="PANTHER" id="PTHR42878:SF7">
    <property type="entry name" value="SENSOR HISTIDINE KINASE GLRK"/>
    <property type="match status" value="1"/>
</dbReference>
<dbReference type="EC" id="2.7.13.3" evidence="2"/>
<gene>
    <name evidence="10" type="ORF">EA472_08315</name>
</gene>
<feature type="domain" description="Histidine kinase" evidence="9">
    <location>
        <begin position="153"/>
        <end position="359"/>
    </location>
</feature>
<dbReference type="GO" id="GO:0000156">
    <property type="term" value="F:phosphorelay response regulator activity"/>
    <property type="evidence" value="ECO:0007669"/>
    <property type="project" value="TreeGrafter"/>
</dbReference>
<dbReference type="PANTHER" id="PTHR42878">
    <property type="entry name" value="TWO-COMPONENT HISTIDINE KINASE"/>
    <property type="match status" value="1"/>
</dbReference>
<protein>
    <recommendedName>
        <fullName evidence="2">histidine kinase</fullName>
        <ecNumber evidence="2">2.7.13.3</ecNumber>
    </recommendedName>
</protein>
<keyword evidence="11" id="KW-1185">Reference proteome</keyword>
<feature type="transmembrane region" description="Helical" evidence="8">
    <location>
        <begin position="413"/>
        <end position="433"/>
    </location>
</feature>
<dbReference type="GO" id="GO:0007234">
    <property type="term" value="P:osmosensory signaling via phosphorelay pathway"/>
    <property type="evidence" value="ECO:0007669"/>
    <property type="project" value="TreeGrafter"/>
</dbReference>
<dbReference type="InterPro" id="IPR003594">
    <property type="entry name" value="HATPase_dom"/>
</dbReference>
<evidence type="ECO:0000256" key="6">
    <source>
        <dbReference type="ARBA" id="ARBA00022840"/>
    </source>
</evidence>
<dbReference type="Gene3D" id="3.30.565.10">
    <property type="entry name" value="Histidine kinase-like ATPase, C-terminal domain"/>
    <property type="match status" value="1"/>
</dbReference>
<dbReference type="Proteomes" id="UP000281431">
    <property type="component" value="Unassembled WGS sequence"/>
</dbReference>
<sequence length="523" mass="54551">MVRRSSEIELAGILVAALGFGLTRLIVAETVDADAVVPFLVAGAVSLVIGLGITVFGVALAIGSFRRTYVRTVATWTYLGTAAMAVVLGLTAAEAVFRSGSPTTVLESNVLVANVLLGGAVGGAVIGDRSAASRRRREEIERQADRAVLINRILRHEVLNSATVVRGYSDLLVTHTSSESVDAIREAADRIETTVEDVGDLAAADESPLGRVDLTTATKAVLSEYDDSSVESDLESVDVLADERIAIVVRELLENALVHGRERAVVASGADSPTGDRSSVSVTVGAAGSVAELRISDAGAGLPARQHDLLESGRLPEYDDPTAGFGLQRVRLLVERYEGSIAVETEGGTTITITLPRAPETTESGSALGIDGNRLGAAAVASIVAGLAMGLYLQYAQGLLPVIGALYGVDNAVVGWITHLFHSVVFGLVFAAGTVRPAARRYHGVAARTGLGIAWGVVLWLVAAGVVMPAWLTAVGVQAVVPNLTGPGLVSHVLWGGVLGGLYTVLADRFDRTSTTSIRRPWR</sequence>
<keyword evidence="4" id="KW-0547">Nucleotide-binding</keyword>
<evidence type="ECO:0000313" key="10">
    <source>
        <dbReference type="EMBL" id="RQH01435.1"/>
    </source>
</evidence>
<keyword evidence="5 10" id="KW-0418">Kinase</keyword>
<evidence type="ECO:0000259" key="9">
    <source>
        <dbReference type="PROSITE" id="PS50109"/>
    </source>
</evidence>
<evidence type="ECO:0000256" key="8">
    <source>
        <dbReference type="SAM" id="Phobius"/>
    </source>
</evidence>
<dbReference type="GO" id="GO:0004673">
    <property type="term" value="F:protein histidine kinase activity"/>
    <property type="evidence" value="ECO:0007669"/>
    <property type="project" value="UniProtKB-EC"/>
</dbReference>
<evidence type="ECO:0000256" key="4">
    <source>
        <dbReference type="ARBA" id="ARBA00022741"/>
    </source>
</evidence>
<dbReference type="InterPro" id="IPR005467">
    <property type="entry name" value="His_kinase_dom"/>
</dbReference>
<keyword evidence="8" id="KW-0472">Membrane</keyword>
<reference evidence="10 11" key="1">
    <citation type="submission" date="2018-10" db="EMBL/GenBank/DDBJ databases">
        <title>Natrarchaeobius chitinivorans gen. nov., sp. nov., and Natrarchaeobius haloalkaliphilus sp. nov., alkaliphilic, chitin-utilizing haloarchaea from hypersaline alkaline lakes.</title>
        <authorList>
            <person name="Sorokin D.Y."/>
            <person name="Elcheninov A.G."/>
            <person name="Kostrikina N.A."/>
            <person name="Bale N.J."/>
            <person name="Sinninghe Damste J.S."/>
            <person name="Khijniak T.V."/>
            <person name="Kublanov I.V."/>
            <person name="Toshchakov S.V."/>
        </authorList>
    </citation>
    <scope>NUCLEOTIDE SEQUENCE [LARGE SCALE GENOMIC DNA]</scope>
    <source>
        <strain evidence="10 11">AArcht7</strain>
    </source>
</reference>
<evidence type="ECO:0000256" key="1">
    <source>
        <dbReference type="ARBA" id="ARBA00000085"/>
    </source>
</evidence>
<keyword evidence="7" id="KW-0902">Two-component regulatory system</keyword>
<dbReference type="SMART" id="SM00387">
    <property type="entry name" value="HATPase_c"/>
    <property type="match status" value="1"/>
</dbReference>
<evidence type="ECO:0000256" key="5">
    <source>
        <dbReference type="ARBA" id="ARBA00022777"/>
    </source>
</evidence>
<accession>A0A3N6MJF1</accession>
<feature type="transmembrane region" description="Helical" evidence="8">
    <location>
        <begin position="492"/>
        <end position="510"/>
    </location>
</feature>
<keyword evidence="8" id="KW-0812">Transmembrane</keyword>
<dbReference type="OrthoDB" id="206256at2157"/>
<dbReference type="EMBL" id="REFZ01000004">
    <property type="protein sequence ID" value="RQH01435.1"/>
    <property type="molecule type" value="Genomic_DNA"/>
</dbReference>
<evidence type="ECO:0000313" key="11">
    <source>
        <dbReference type="Proteomes" id="UP000281431"/>
    </source>
</evidence>
<evidence type="ECO:0000256" key="3">
    <source>
        <dbReference type="ARBA" id="ARBA00022679"/>
    </source>
</evidence>
<evidence type="ECO:0000256" key="7">
    <source>
        <dbReference type="ARBA" id="ARBA00023012"/>
    </source>
</evidence>
<comment type="catalytic activity">
    <reaction evidence="1">
        <text>ATP + protein L-histidine = ADP + protein N-phospho-L-histidine.</text>
        <dbReference type="EC" id="2.7.13.3"/>
    </reaction>
</comment>
<dbReference type="AlphaFoldDB" id="A0A3N6MJF1"/>
<evidence type="ECO:0000256" key="2">
    <source>
        <dbReference type="ARBA" id="ARBA00012438"/>
    </source>
</evidence>